<comment type="subcellular location">
    <subcellularLocation>
        <location evidence="1">Membrane</location>
        <topology evidence="1">Multi-pass membrane protein</topology>
    </subcellularLocation>
</comment>
<comment type="caution">
    <text evidence="10">The sequence shown here is derived from an EMBL/GenBank/DDBJ whole genome shotgun (WGS) entry which is preliminary data.</text>
</comment>
<proteinExistence type="inferred from homology"/>
<dbReference type="InterPro" id="IPR036259">
    <property type="entry name" value="MFS_trans_sf"/>
</dbReference>
<feature type="transmembrane region" description="Helical" evidence="8">
    <location>
        <begin position="413"/>
        <end position="436"/>
    </location>
</feature>
<dbReference type="SUPFAM" id="SSF103473">
    <property type="entry name" value="MFS general substrate transporter"/>
    <property type="match status" value="1"/>
</dbReference>
<dbReference type="InterPro" id="IPR003663">
    <property type="entry name" value="Sugar/inositol_transpt"/>
</dbReference>
<dbReference type="PANTHER" id="PTHR48023:SF4">
    <property type="entry name" value="D-XYLOSE-PROTON SYMPORTER-LIKE 2"/>
    <property type="match status" value="1"/>
</dbReference>
<reference evidence="10 11" key="1">
    <citation type="submission" date="2019-05" db="EMBL/GenBank/DDBJ databases">
        <title>Genome sequences of Thalassotalea litorea 1K03283.</title>
        <authorList>
            <person name="Zhang D."/>
        </authorList>
    </citation>
    <scope>NUCLEOTIDE SEQUENCE [LARGE SCALE GENOMIC DNA]</scope>
    <source>
        <strain evidence="10 11">MCCC 1K03283</strain>
    </source>
</reference>
<dbReference type="NCBIfam" id="TIGR00879">
    <property type="entry name" value="SP"/>
    <property type="match status" value="1"/>
</dbReference>
<name>A0A5R9IU68_9GAMM</name>
<feature type="transmembrane region" description="Helical" evidence="8">
    <location>
        <begin position="135"/>
        <end position="156"/>
    </location>
</feature>
<evidence type="ECO:0000313" key="10">
    <source>
        <dbReference type="EMBL" id="TLU66716.1"/>
    </source>
</evidence>
<feature type="transmembrane region" description="Helical" evidence="8">
    <location>
        <begin position="77"/>
        <end position="101"/>
    </location>
</feature>
<dbReference type="PANTHER" id="PTHR48023">
    <property type="entry name" value="D-XYLOSE-PROTON SYMPORTER-LIKE 2"/>
    <property type="match status" value="1"/>
</dbReference>
<dbReference type="GO" id="GO:0022857">
    <property type="term" value="F:transmembrane transporter activity"/>
    <property type="evidence" value="ECO:0007669"/>
    <property type="project" value="InterPro"/>
</dbReference>
<feature type="transmembrane region" description="Helical" evidence="8">
    <location>
        <begin position="12"/>
        <end position="37"/>
    </location>
</feature>
<dbReference type="EMBL" id="VCBC01000004">
    <property type="protein sequence ID" value="TLU66716.1"/>
    <property type="molecule type" value="Genomic_DNA"/>
</dbReference>
<dbReference type="InterPro" id="IPR005829">
    <property type="entry name" value="Sugar_transporter_CS"/>
</dbReference>
<evidence type="ECO:0000256" key="6">
    <source>
        <dbReference type="ARBA" id="ARBA00023136"/>
    </source>
</evidence>
<feature type="transmembrane region" description="Helical" evidence="8">
    <location>
        <begin position="295"/>
        <end position="319"/>
    </location>
</feature>
<dbReference type="PROSITE" id="PS50850">
    <property type="entry name" value="MFS"/>
    <property type="match status" value="1"/>
</dbReference>
<feature type="domain" description="Major facilitator superfamily (MFS) profile" evidence="9">
    <location>
        <begin position="11"/>
        <end position="503"/>
    </location>
</feature>
<sequence length="519" mass="57018">MSKILSSSFMIAIIVSLGGFVFGFDASVISGVVSFVAIEFDLNEWEQGFVVSAPTLGAAIASLIAGTISDRIGRKKVLVSIAFLYVISALFSAFASSYWMLVMARTIGGFAFASLIIAPVYIAEISEPANRGKMISINQFNIVIGISVAYFANYFLLNLAQSNADWVVALGITDNVWRWMLGIELIPAGVFLLLLTFIPESPRFLVLNGQKQQAREILTDLHGVEAMEIEMAEIEQKSHRKEASILTGFRDLFSKNMRLVLTIGIVIAVIQQITGVNAIYFYAPSIFEQSGVGTNAAFVQAIWVGVINVVFTIVAMLLIDKVGRKPLLIIGLLGVFISMSIVSYGFKNATYELDTNAIEQVQLEPGKFEGMIGVKYENDLVFKQALQSRLSSREFKTHQAQIIQESINIQPELVLFGILGFVASFAISLGPVMWVLLAEIFPNHLRGIAIATMGLINSGVSFTVQMLLPWEISNLGNAMTFMLYGIFAIIGLVLVIWLLPETKNKSLEQIEQELVPNRV</sequence>
<organism evidence="10 11">
    <name type="scientific">Thalassotalea litorea</name>
    <dbReference type="NCBI Taxonomy" id="2020715"/>
    <lineage>
        <taxon>Bacteria</taxon>
        <taxon>Pseudomonadati</taxon>
        <taxon>Pseudomonadota</taxon>
        <taxon>Gammaproteobacteria</taxon>
        <taxon>Alteromonadales</taxon>
        <taxon>Colwelliaceae</taxon>
        <taxon>Thalassotalea</taxon>
    </lineage>
</organism>
<protein>
    <submittedName>
        <fullName evidence="10">Sugar porter family MFS transporter</fullName>
    </submittedName>
</protein>
<dbReference type="InterPro" id="IPR050820">
    <property type="entry name" value="MFS_Sugar_Transporter"/>
</dbReference>
<feature type="transmembrane region" description="Helical" evidence="8">
    <location>
        <begin position="326"/>
        <end position="346"/>
    </location>
</feature>
<keyword evidence="6 8" id="KW-0472">Membrane</keyword>
<evidence type="ECO:0000256" key="8">
    <source>
        <dbReference type="SAM" id="Phobius"/>
    </source>
</evidence>
<dbReference type="Proteomes" id="UP000307790">
    <property type="component" value="Unassembled WGS sequence"/>
</dbReference>
<feature type="transmembrane region" description="Helical" evidence="8">
    <location>
        <begin position="448"/>
        <end position="468"/>
    </location>
</feature>
<feature type="transmembrane region" description="Helical" evidence="8">
    <location>
        <begin position="49"/>
        <end position="68"/>
    </location>
</feature>
<dbReference type="PRINTS" id="PR00171">
    <property type="entry name" value="SUGRTRNSPORT"/>
</dbReference>
<evidence type="ECO:0000256" key="3">
    <source>
        <dbReference type="ARBA" id="ARBA00022448"/>
    </source>
</evidence>
<accession>A0A5R9IU68</accession>
<comment type="similarity">
    <text evidence="2 7">Belongs to the major facilitator superfamily. Sugar transporter (TC 2.A.1.1) family.</text>
</comment>
<evidence type="ECO:0000256" key="2">
    <source>
        <dbReference type="ARBA" id="ARBA00010992"/>
    </source>
</evidence>
<feature type="transmembrane region" description="Helical" evidence="8">
    <location>
        <begin position="107"/>
        <end position="123"/>
    </location>
</feature>
<evidence type="ECO:0000259" key="9">
    <source>
        <dbReference type="PROSITE" id="PS50850"/>
    </source>
</evidence>
<evidence type="ECO:0000256" key="1">
    <source>
        <dbReference type="ARBA" id="ARBA00004141"/>
    </source>
</evidence>
<dbReference type="Gene3D" id="1.20.1250.20">
    <property type="entry name" value="MFS general substrate transporter like domains"/>
    <property type="match status" value="2"/>
</dbReference>
<keyword evidence="11" id="KW-1185">Reference proteome</keyword>
<dbReference type="PROSITE" id="PS00216">
    <property type="entry name" value="SUGAR_TRANSPORT_1"/>
    <property type="match status" value="2"/>
</dbReference>
<dbReference type="AlphaFoldDB" id="A0A5R9IU68"/>
<evidence type="ECO:0000313" key="11">
    <source>
        <dbReference type="Proteomes" id="UP000307790"/>
    </source>
</evidence>
<gene>
    <name evidence="10" type="ORF">FE810_04170</name>
</gene>
<keyword evidence="5 8" id="KW-1133">Transmembrane helix</keyword>
<evidence type="ECO:0000256" key="5">
    <source>
        <dbReference type="ARBA" id="ARBA00022989"/>
    </source>
</evidence>
<dbReference type="InterPro" id="IPR020846">
    <property type="entry name" value="MFS_dom"/>
</dbReference>
<evidence type="ECO:0000256" key="7">
    <source>
        <dbReference type="RuleBase" id="RU003346"/>
    </source>
</evidence>
<feature type="transmembrane region" description="Helical" evidence="8">
    <location>
        <begin position="480"/>
        <end position="499"/>
    </location>
</feature>
<dbReference type="InterPro" id="IPR005828">
    <property type="entry name" value="MFS_sugar_transport-like"/>
</dbReference>
<feature type="transmembrane region" description="Helical" evidence="8">
    <location>
        <begin position="259"/>
        <end position="283"/>
    </location>
</feature>
<dbReference type="Pfam" id="PF00083">
    <property type="entry name" value="Sugar_tr"/>
    <property type="match status" value="2"/>
</dbReference>
<feature type="transmembrane region" description="Helical" evidence="8">
    <location>
        <begin position="176"/>
        <end position="198"/>
    </location>
</feature>
<dbReference type="OrthoDB" id="5368493at2"/>
<keyword evidence="4 8" id="KW-0812">Transmembrane</keyword>
<evidence type="ECO:0000256" key="4">
    <source>
        <dbReference type="ARBA" id="ARBA00022692"/>
    </source>
</evidence>
<keyword evidence="3 7" id="KW-0813">Transport</keyword>
<dbReference type="GO" id="GO:0016020">
    <property type="term" value="C:membrane"/>
    <property type="evidence" value="ECO:0007669"/>
    <property type="project" value="UniProtKB-SubCell"/>
</dbReference>